<dbReference type="SUPFAM" id="SSF52540">
    <property type="entry name" value="P-loop containing nucleoside triphosphate hydrolases"/>
    <property type="match status" value="1"/>
</dbReference>
<dbReference type="GO" id="GO:0005737">
    <property type="term" value="C:cytoplasm"/>
    <property type="evidence" value="ECO:0007669"/>
    <property type="project" value="UniProtKB-SubCell"/>
</dbReference>
<dbReference type="GO" id="GO:0005524">
    <property type="term" value="F:ATP binding"/>
    <property type="evidence" value="ECO:0007669"/>
    <property type="project" value="UniProtKB-KW"/>
</dbReference>
<accession>A0AAE3E9I3</accession>
<keyword evidence="1" id="KW-0378">Hydrolase</keyword>
<keyword evidence="1" id="KW-0749">Sporulation</keyword>
<dbReference type="EMBL" id="JAJEQR010000012">
    <property type="protein sequence ID" value="MCC2230502.1"/>
    <property type="molecule type" value="Genomic_DNA"/>
</dbReference>
<evidence type="ECO:0000256" key="2">
    <source>
        <dbReference type="SAM" id="MobiDB-lite"/>
    </source>
</evidence>
<reference evidence="6" key="1">
    <citation type="submission" date="2021-10" db="EMBL/GenBank/DDBJ databases">
        <title>Anaerobic single-cell dispensing facilitates the cultivation of human gut bacteria.</title>
        <authorList>
            <person name="Afrizal A."/>
        </authorList>
    </citation>
    <scope>NUCLEOTIDE SEQUENCE</scope>
    <source>
        <strain evidence="6">CLA-AA-H215</strain>
    </source>
</reference>
<dbReference type="PIRSF" id="PIRSF007466">
    <property type="entry name" value="SpoIVA"/>
    <property type="match status" value="1"/>
</dbReference>
<evidence type="ECO:0000259" key="3">
    <source>
        <dbReference type="Pfam" id="PF09547"/>
    </source>
</evidence>
<evidence type="ECO:0000313" key="7">
    <source>
        <dbReference type="Proteomes" id="UP001198182"/>
    </source>
</evidence>
<dbReference type="RefSeq" id="WP_308453170.1">
    <property type="nucleotide sequence ID" value="NZ_JAJEQR010000012.1"/>
</dbReference>
<organism evidence="6 7">
    <name type="scientific">Hominifimenecus microfluidus</name>
    <dbReference type="NCBI Taxonomy" id="2885348"/>
    <lineage>
        <taxon>Bacteria</taxon>
        <taxon>Bacillati</taxon>
        <taxon>Bacillota</taxon>
        <taxon>Clostridia</taxon>
        <taxon>Lachnospirales</taxon>
        <taxon>Lachnospiraceae</taxon>
        <taxon>Hominifimenecus</taxon>
    </lineage>
</organism>
<gene>
    <name evidence="6" type="primary">spoIVA</name>
    <name evidence="6" type="ORF">LKD81_05740</name>
</gene>
<dbReference type="GO" id="GO:0030435">
    <property type="term" value="P:sporulation resulting in formation of a cellular spore"/>
    <property type="evidence" value="ECO:0007669"/>
    <property type="project" value="UniProtKB-KW"/>
</dbReference>
<feature type="domain" description="Sporulation stage IV protein A C-terminal" evidence="5">
    <location>
        <begin position="419"/>
        <end position="494"/>
    </location>
</feature>
<keyword evidence="1" id="KW-0067">ATP-binding</keyword>
<protein>
    <recommendedName>
        <fullName evidence="1">Stage IV sporulation protein A</fullName>
        <ecNumber evidence="1">3.6.1.-</ecNumber>
    </recommendedName>
    <alternativeName>
        <fullName evidence="1">Coat morphogenetic protein SpoIVA</fullName>
    </alternativeName>
</protein>
<keyword evidence="1" id="KW-0547">Nucleotide-binding</keyword>
<dbReference type="AlphaFoldDB" id="A0AAE3E9I3"/>
<comment type="function">
    <text evidence="1">ATPase. Has a role at an early stage in the morphogenesis of the spore coat.</text>
</comment>
<dbReference type="InterPro" id="IPR046841">
    <property type="entry name" value="SpoIVA_middle"/>
</dbReference>
<dbReference type="Proteomes" id="UP001198182">
    <property type="component" value="Unassembled WGS sequence"/>
</dbReference>
<dbReference type="InterPro" id="IPR027417">
    <property type="entry name" value="P-loop_NTPase"/>
</dbReference>
<proteinExistence type="predicted"/>
<name>A0AAE3E9I3_9FIRM</name>
<feature type="region of interest" description="Disordered" evidence="2">
    <location>
        <begin position="48"/>
        <end position="68"/>
    </location>
</feature>
<feature type="domain" description="Stage IV sporulation protein A middle" evidence="4">
    <location>
        <begin position="242"/>
        <end position="418"/>
    </location>
</feature>
<dbReference type="Pfam" id="PF20438">
    <property type="entry name" value="SpoIVA_middle"/>
    <property type="match status" value="1"/>
</dbReference>
<keyword evidence="7" id="KW-1185">Reference proteome</keyword>
<evidence type="ECO:0000256" key="1">
    <source>
        <dbReference type="PIRNR" id="PIRNR007466"/>
    </source>
</evidence>
<dbReference type="NCBIfam" id="TIGR02836">
    <property type="entry name" value="spore_IV_A"/>
    <property type="match status" value="1"/>
</dbReference>
<evidence type="ECO:0000259" key="4">
    <source>
        <dbReference type="Pfam" id="PF20438"/>
    </source>
</evidence>
<dbReference type="Gene3D" id="3.40.50.300">
    <property type="entry name" value="P-loop containing nucleotide triphosphate hydrolases"/>
    <property type="match status" value="1"/>
</dbReference>
<dbReference type="Pfam" id="PF09547">
    <property type="entry name" value="SpoIVA_ATPase"/>
    <property type="match status" value="1"/>
</dbReference>
<dbReference type="InterPro" id="IPR046842">
    <property type="entry name" value="SpoIVA_ATPase"/>
</dbReference>
<comment type="caution">
    <text evidence="6">The sequence shown here is derived from an EMBL/GenBank/DDBJ whole genome shotgun (WGS) entry which is preliminary data.</text>
</comment>
<dbReference type="GO" id="GO:0016887">
    <property type="term" value="F:ATP hydrolysis activity"/>
    <property type="evidence" value="ECO:0007669"/>
    <property type="project" value="InterPro"/>
</dbReference>
<dbReference type="EC" id="3.6.1.-" evidence="1"/>
<evidence type="ECO:0000313" key="6">
    <source>
        <dbReference type="EMBL" id="MCC2230502.1"/>
    </source>
</evidence>
<comment type="catalytic activity">
    <reaction evidence="1">
        <text>ATP + H2O = ADP + phosphate + H(+)</text>
        <dbReference type="Rhea" id="RHEA:13065"/>
        <dbReference type="ChEBI" id="CHEBI:15377"/>
        <dbReference type="ChEBI" id="CHEBI:15378"/>
        <dbReference type="ChEBI" id="CHEBI:30616"/>
        <dbReference type="ChEBI" id="CHEBI:43474"/>
        <dbReference type="ChEBI" id="CHEBI:456216"/>
    </reaction>
</comment>
<evidence type="ECO:0000259" key="5">
    <source>
        <dbReference type="Pfam" id="PF20439"/>
    </source>
</evidence>
<comment type="subcellular location">
    <subcellularLocation>
        <location evidence="1">Cytoplasm</location>
    </subcellularLocation>
</comment>
<keyword evidence="1" id="KW-0963">Cytoplasm</keyword>
<feature type="domain" description="Stage IV sporulation protein A ATPase" evidence="3">
    <location>
        <begin position="6"/>
        <end position="240"/>
    </location>
</feature>
<dbReference type="Pfam" id="PF20439">
    <property type="entry name" value="SpoIVA_C"/>
    <property type="match status" value="1"/>
</dbReference>
<sequence>MEKNSEFHLYKDINARTGGEIYLGVAGPVRTGKSTMIKRFLEELVLPSMEDSPDKERTRDQIPQSASGRTIMTTEPKFIPKDGAEVVFGENCRAKIRLIDCVGYMADGAVGHEEDGKERMVKTPWFDYEIPFTRAAEIGTRKVIAEHSTIGIAVTADGSFGDIPRDGYRAAEERTVRELKESGKPFLILLNSAHPEAAQTRALAGELQEKYEHPVLTVNCQEMTREDCLNILGQILMEFPVHILSFHIPEWMEILPSEHPLKRETIDRCRKILRQADVMRDIPGISLDVEPGPIERITRQEMSAADGSVSYQFVMAGHCYYDVLSEYAGIPIADEAGLIHILRELSAHRSEYERVQSAIEEVRGKGYGIVIPDRSEIQLEEPEVVKQGSRFGVRMRALAPSIHMIKADIQTEIAPMVGSEQQAEDLIRYIQDSGSREGGNIWETNIFGKSIGQIVSDGIQAKTGNMSDDCQQKLQHALQKIVNTNSNGLICILL</sequence>
<dbReference type="InterPro" id="IPR014201">
    <property type="entry name" value="Spore_IV_A"/>
</dbReference>
<dbReference type="InterPro" id="IPR046840">
    <property type="entry name" value="SpoIVA_C"/>
</dbReference>